<dbReference type="PROSITE" id="PS51384">
    <property type="entry name" value="FAD_FR"/>
    <property type="match status" value="1"/>
</dbReference>
<dbReference type="PANTHER" id="PTHR47354">
    <property type="entry name" value="NADH OXIDOREDUCTASE HCR"/>
    <property type="match status" value="1"/>
</dbReference>
<dbReference type="InterPro" id="IPR001433">
    <property type="entry name" value="OxRdtase_FAD/NAD-bd"/>
</dbReference>
<dbReference type="GO" id="GO:0016491">
    <property type="term" value="F:oxidoreductase activity"/>
    <property type="evidence" value="ECO:0007669"/>
    <property type="project" value="InterPro"/>
</dbReference>
<dbReference type="PANTHER" id="PTHR47354:SF5">
    <property type="entry name" value="PROTEIN RFBI"/>
    <property type="match status" value="1"/>
</dbReference>
<dbReference type="SUPFAM" id="SSF52343">
    <property type="entry name" value="Ferredoxin reductase-like, C-terminal NADP-linked domain"/>
    <property type="match status" value="1"/>
</dbReference>
<evidence type="ECO:0000313" key="3">
    <source>
        <dbReference type="Proteomes" id="UP000229699"/>
    </source>
</evidence>
<dbReference type="Gene3D" id="2.40.30.10">
    <property type="entry name" value="Translation factors"/>
    <property type="match status" value="1"/>
</dbReference>
<dbReference type="EMBL" id="PCTC01000052">
    <property type="protein sequence ID" value="PIP63444.1"/>
    <property type="molecule type" value="Genomic_DNA"/>
</dbReference>
<dbReference type="InterPro" id="IPR017927">
    <property type="entry name" value="FAD-bd_FR_type"/>
</dbReference>
<proteinExistence type="predicted"/>
<sequence>MKFDFLTMLSTYKTSLSKKSQLNSNTYLYHFDLIEPKEIIFKPGQYVMLKVPSINGPVSRLYSIASPNNIKNSFELIVEIVPCGLASNYLFSLKENSEVTFQGPAGMFGLKKNKRDKIFMVTGTGIAPVRSMVISNFKFLISKEIPNSKLQIYWGMKNYKDIYLLDELKQLNNETMKQFEFKICLSREQNLDIIPEEDRKYFELGHVNSCFDQHIENCKLKIENLDYYLCGGRQVVESLKQFLLIKNISQENIMFEKF</sequence>
<name>A0A2H0C0N1_9BACT</name>
<dbReference type="InterPro" id="IPR017938">
    <property type="entry name" value="Riboflavin_synthase-like_b-brl"/>
</dbReference>
<organism evidence="2 3">
    <name type="scientific">Candidatus Roizmanbacteria bacterium CG22_combo_CG10-13_8_21_14_all_34_12</name>
    <dbReference type="NCBI Taxonomy" id="1974860"/>
    <lineage>
        <taxon>Bacteria</taxon>
        <taxon>Candidatus Roizmaniibacteriota</taxon>
    </lineage>
</organism>
<dbReference type="Pfam" id="PF00970">
    <property type="entry name" value="FAD_binding_6"/>
    <property type="match status" value="1"/>
</dbReference>
<gene>
    <name evidence="2" type="ORF">COW97_02480</name>
</gene>
<dbReference type="Pfam" id="PF00175">
    <property type="entry name" value="NAD_binding_1"/>
    <property type="match status" value="1"/>
</dbReference>
<dbReference type="Gene3D" id="3.40.50.80">
    <property type="entry name" value="Nucleotide-binding domain of ferredoxin-NADP reductase (FNR) module"/>
    <property type="match status" value="1"/>
</dbReference>
<dbReference type="InterPro" id="IPR039261">
    <property type="entry name" value="FNR_nucleotide-bd"/>
</dbReference>
<evidence type="ECO:0000313" key="2">
    <source>
        <dbReference type="EMBL" id="PIP63444.1"/>
    </source>
</evidence>
<protein>
    <recommendedName>
        <fullName evidence="1">FAD-binding FR-type domain-containing protein</fullName>
    </recommendedName>
</protein>
<reference evidence="2 3" key="1">
    <citation type="submission" date="2017-09" db="EMBL/GenBank/DDBJ databases">
        <title>Depth-based differentiation of microbial function through sediment-hosted aquifers and enrichment of novel symbionts in the deep terrestrial subsurface.</title>
        <authorList>
            <person name="Probst A.J."/>
            <person name="Ladd B."/>
            <person name="Jarett J.K."/>
            <person name="Geller-Mcgrath D.E."/>
            <person name="Sieber C.M."/>
            <person name="Emerson J.B."/>
            <person name="Anantharaman K."/>
            <person name="Thomas B.C."/>
            <person name="Malmstrom R."/>
            <person name="Stieglmeier M."/>
            <person name="Klingl A."/>
            <person name="Woyke T."/>
            <person name="Ryan C.M."/>
            <person name="Banfield J.F."/>
        </authorList>
    </citation>
    <scope>NUCLEOTIDE SEQUENCE [LARGE SCALE GENOMIC DNA]</scope>
    <source>
        <strain evidence="2">CG22_combo_CG10-13_8_21_14_all_34_12</strain>
    </source>
</reference>
<dbReference type="SUPFAM" id="SSF63380">
    <property type="entry name" value="Riboflavin synthase domain-like"/>
    <property type="match status" value="1"/>
</dbReference>
<evidence type="ECO:0000259" key="1">
    <source>
        <dbReference type="PROSITE" id="PS51384"/>
    </source>
</evidence>
<accession>A0A2H0C0N1</accession>
<dbReference type="AlphaFoldDB" id="A0A2H0C0N1"/>
<dbReference type="InterPro" id="IPR050415">
    <property type="entry name" value="MRET"/>
</dbReference>
<dbReference type="PRINTS" id="PR00410">
    <property type="entry name" value="PHEHYDRXLASE"/>
</dbReference>
<feature type="domain" description="FAD-binding FR-type" evidence="1">
    <location>
        <begin position="9"/>
        <end position="111"/>
    </location>
</feature>
<comment type="caution">
    <text evidence="2">The sequence shown here is derived from an EMBL/GenBank/DDBJ whole genome shotgun (WGS) entry which is preliminary data.</text>
</comment>
<dbReference type="Proteomes" id="UP000229699">
    <property type="component" value="Unassembled WGS sequence"/>
</dbReference>
<dbReference type="InterPro" id="IPR008333">
    <property type="entry name" value="Cbr1-like_FAD-bd_dom"/>
</dbReference>